<reference evidence="1 2" key="1">
    <citation type="submission" date="2017-08" db="EMBL/GenBank/DDBJ databases">
        <title>Functional genomic and metabolic studies of the symbiotic interactions of six Microcystis-dominated communities.</title>
        <authorList>
            <person name="Li Q."/>
            <person name="Lin F."/>
        </authorList>
    </citation>
    <scope>NUCLEOTIDE SEQUENCE [LARGE SCALE GENOMIC DNA]</scope>
    <source>
        <strain evidence="1">DA14</strain>
    </source>
</reference>
<accession>A0A3E0MHV7</accession>
<evidence type="ECO:0000313" key="2">
    <source>
        <dbReference type="Proteomes" id="UP000256301"/>
    </source>
</evidence>
<comment type="caution">
    <text evidence="1">The sequence shown here is derived from an EMBL/GenBank/DDBJ whole genome shotgun (WGS) entry which is preliminary data.</text>
</comment>
<gene>
    <name evidence="1" type="ORF">DWQ56_07510</name>
</gene>
<dbReference type="AlphaFoldDB" id="A0A3E0MHV7"/>
<name>A0A3E0MHV7_MICAE</name>
<sequence length="156" mass="17605">MAIQDTMDIKGSLTIQKRDLNNQLVEEIRANNTIVTSGRRLVAQLFSKDFKDTIKPVSQIAIGGNDKAVSDDDLQLAEEIFRKKINPIKDNDLVLLPDSKRIKLTITADLQAGEGNGELKEAALFNEDKVMYNRVIFKPINKTPDFTLTLIWEITF</sequence>
<dbReference type="EMBL" id="QQWE01000002">
    <property type="protein sequence ID" value="REJ58962.1"/>
    <property type="molecule type" value="Genomic_DNA"/>
</dbReference>
<protein>
    <submittedName>
        <fullName evidence="1">Uncharacterized protein</fullName>
    </submittedName>
</protein>
<dbReference type="Proteomes" id="UP000256301">
    <property type="component" value="Unassembled WGS sequence"/>
</dbReference>
<evidence type="ECO:0000313" key="1">
    <source>
        <dbReference type="EMBL" id="REJ58962.1"/>
    </source>
</evidence>
<proteinExistence type="predicted"/>
<organism evidence="1 2">
    <name type="scientific">Microcystis aeruginosa DA14</name>
    <dbReference type="NCBI Taxonomy" id="1987506"/>
    <lineage>
        <taxon>Bacteria</taxon>
        <taxon>Bacillati</taxon>
        <taxon>Cyanobacteriota</taxon>
        <taxon>Cyanophyceae</taxon>
        <taxon>Oscillatoriophycideae</taxon>
        <taxon>Chroococcales</taxon>
        <taxon>Microcystaceae</taxon>
        <taxon>Microcystis</taxon>
    </lineage>
</organism>